<gene>
    <name evidence="10" type="ORF">LQ327_20760</name>
</gene>
<dbReference type="Pfam" id="PF00510">
    <property type="entry name" value="COX3"/>
    <property type="match status" value="1"/>
</dbReference>
<name>A0ABS8PC29_9PSEU</name>
<organism evidence="10 11">
    <name type="scientific">Actinomycetospora endophytica</name>
    <dbReference type="NCBI Taxonomy" id="2291215"/>
    <lineage>
        <taxon>Bacteria</taxon>
        <taxon>Bacillati</taxon>
        <taxon>Actinomycetota</taxon>
        <taxon>Actinomycetes</taxon>
        <taxon>Pseudonocardiales</taxon>
        <taxon>Pseudonocardiaceae</taxon>
        <taxon>Actinomycetospora</taxon>
    </lineage>
</organism>
<feature type="transmembrane region" description="Helical" evidence="8">
    <location>
        <begin position="179"/>
        <end position="199"/>
    </location>
</feature>
<dbReference type="SUPFAM" id="SSF81452">
    <property type="entry name" value="Cytochrome c oxidase subunit III-like"/>
    <property type="match status" value="1"/>
</dbReference>
<evidence type="ECO:0000256" key="1">
    <source>
        <dbReference type="ARBA" id="ARBA00004141"/>
    </source>
</evidence>
<evidence type="ECO:0000256" key="3">
    <source>
        <dbReference type="ARBA" id="ARBA00022692"/>
    </source>
</evidence>
<evidence type="ECO:0000256" key="7">
    <source>
        <dbReference type="RuleBase" id="RU003376"/>
    </source>
</evidence>
<comment type="caution">
    <text evidence="10">The sequence shown here is derived from an EMBL/GenBank/DDBJ whole genome shotgun (WGS) entry which is preliminary data.</text>
</comment>
<feature type="transmembrane region" description="Helical" evidence="8">
    <location>
        <begin position="97"/>
        <end position="116"/>
    </location>
</feature>
<accession>A0ABS8PC29</accession>
<feature type="transmembrane region" description="Helical" evidence="8">
    <location>
        <begin position="26"/>
        <end position="47"/>
    </location>
</feature>
<dbReference type="PANTHER" id="PTHR11403:SF6">
    <property type="entry name" value="NITRIC OXIDE REDUCTASE SUBUNIT E"/>
    <property type="match status" value="1"/>
</dbReference>
<sequence length="200" mass="21498">MSRSTVADDLERATQRAGRIPGEPGIWVFVLADMTVFGAFFVVFLVVRLGQPEVFAASRPSLEVGLGLVNTLVLITSSVLVALGVRRARDGQRGSAARLVTAGMACGLAFLVIKVIEYSLEVAAGVVPTTNDFFMYYFVLTGIHAAHVIMGLGGLAAVRRTLGRPRPGPHDLRTAETGATFWHMVDALWIVLFPLLYLAA</sequence>
<keyword evidence="4 8" id="KW-1133">Transmembrane helix</keyword>
<dbReference type="PROSITE" id="PS50253">
    <property type="entry name" value="COX3"/>
    <property type="match status" value="1"/>
</dbReference>
<evidence type="ECO:0000256" key="2">
    <source>
        <dbReference type="ARBA" id="ARBA00010581"/>
    </source>
</evidence>
<evidence type="ECO:0000313" key="10">
    <source>
        <dbReference type="EMBL" id="MCD2195807.1"/>
    </source>
</evidence>
<evidence type="ECO:0000256" key="6">
    <source>
        <dbReference type="ARBA" id="ARBA00031400"/>
    </source>
</evidence>
<feature type="transmembrane region" description="Helical" evidence="8">
    <location>
        <begin position="67"/>
        <end position="85"/>
    </location>
</feature>
<evidence type="ECO:0000256" key="4">
    <source>
        <dbReference type="ARBA" id="ARBA00022989"/>
    </source>
</evidence>
<keyword evidence="11" id="KW-1185">Reference proteome</keyword>
<feature type="domain" description="Heme-copper oxidase subunit III family profile" evidence="9">
    <location>
        <begin position="25"/>
        <end position="200"/>
    </location>
</feature>
<keyword evidence="3 7" id="KW-0812">Transmembrane</keyword>
<proteinExistence type="inferred from homology"/>
<dbReference type="InterPro" id="IPR035973">
    <property type="entry name" value="Cyt_c_oxidase_su3-like_sf"/>
</dbReference>
<feature type="transmembrane region" description="Helical" evidence="8">
    <location>
        <begin position="136"/>
        <end position="158"/>
    </location>
</feature>
<evidence type="ECO:0000259" key="9">
    <source>
        <dbReference type="PROSITE" id="PS50253"/>
    </source>
</evidence>
<comment type="similarity">
    <text evidence="2 7">Belongs to the cytochrome c oxidase subunit 3 family.</text>
</comment>
<dbReference type="InterPro" id="IPR000298">
    <property type="entry name" value="Cyt_c_oxidase-like_su3"/>
</dbReference>
<dbReference type="CDD" id="cd02862">
    <property type="entry name" value="NorE_like"/>
    <property type="match status" value="1"/>
</dbReference>
<dbReference type="InterPro" id="IPR024791">
    <property type="entry name" value="Cyt_c/ubiquinol_Oxase_su3"/>
</dbReference>
<dbReference type="RefSeq" id="WP_230737263.1">
    <property type="nucleotide sequence ID" value="NZ_JAJNDB010000004.1"/>
</dbReference>
<keyword evidence="5 8" id="KW-0472">Membrane</keyword>
<dbReference type="Gene3D" id="1.20.120.80">
    <property type="entry name" value="Cytochrome c oxidase, subunit III, four-helix bundle"/>
    <property type="match status" value="1"/>
</dbReference>
<evidence type="ECO:0000256" key="5">
    <source>
        <dbReference type="ARBA" id="ARBA00023136"/>
    </source>
</evidence>
<comment type="subcellular location">
    <subcellularLocation>
        <location evidence="7">Cell membrane</location>
        <topology evidence="7">Multi-pass membrane protein</topology>
    </subcellularLocation>
    <subcellularLocation>
        <location evidence="1">Membrane</location>
        <topology evidence="1">Multi-pass membrane protein</topology>
    </subcellularLocation>
</comment>
<dbReference type="InterPro" id="IPR013833">
    <property type="entry name" value="Cyt_c_oxidase_su3_a-hlx"/>
</dbReference>
<dbReference type="EMBL" id="JAJNDB010000004">
    <property type="protein sequence ID" value="MCD2195807.1"/>
    <property type="molecule type" value="Genomic_DNA"/>
</dbReference>
<dbReference type="PANTHER" id="PTHR11403">
    <property type="entry name" value="CYTOCHROME C OXIDASE SUBUNIT III"/>
    <property type="match status" value="1"/>
</dbReference>
<evidence type="ECO:0000313" key="11">
    <source>
        <dbReference type="Proteomes" id="UP001199469"/>
    </source>
</evidence>
<protein>
    <recommendedName>
        <fullName evidence="6">Cytochrome aa3 subunit 3</fullName>
    </recommendedName>
</protein>
<dbReference type="Proteomes" id="UP001199469">
    <property type="component" value="Unassembled WGS sequence"/>
</dbReference>
<evidence type="ECO:0000256" key="8">
    <source>
        <dbReference type="SAM" id="Phobius"/>
    </source>
</evidence>
<reference evidence="10 11" key="1">
    <citation type="submission" date="2021-11" db="EMBL/GenBank/DDBJ databases">
        <title>Draft genome sequence of Actinomycetospora sp. SF1 isolated from the rhizosphere soil.</title>
        <authorList>
            <person name="Duangmal K."/>
            <person name="Chantavorakit T."/>
        </authorList>
    </citation>
    <scope>NUCLEOTIDE SEQUENCE [LARGE SCALE GENOMIC DNA]</scope>
    <source>
        <strain evidence="10 11">TBRC 5722</strain>
    </source>
</reference>